<dbReference type="Pfam" id="PF00931">
    <property type="entry name" value="NB-ARC"/>
    <property type="match status" value="1"/>
</dbReference>
<dbReference type="SUPFAM" id="SSF52540">
    <property type="entry name" value="P-loop containing nucleoside triphosphate hydrolases"/>
    <property type="match status" value="1"/>
</dbReference>
<reference evidence="2" key="1">
    <citation type="journal article" date="2023" name="Plant J.">
        <title>Genome sequences and population genomics provide insights into the demographic history, inbreeding, and mutation load of two 'living fossil' tree species of Dipteronia.</title>
        <authorList>
            <person name="Feng Y."/>
            <person name="Comes H.P."/>
            <person name="Chen J."/>
            <person name="Zhu S."/>
            <person name="Lu R."/>
            <person name="Zhang X."/>
            <person name="Li P."/>
            <person name="Qiu J."/>
            <person name="Olsen K.M."/>
            <person name="Qiu Y."/>
        </authorList>
    </citation>
    <scope>NUCLEOTIDE SEQUENCE</scope>
    <source>
        <strain evidence="2">KIB01</strain>
    </source>
</reference>
<keyword evidence="3" id="KW-1185">Reference proteome</keyword>
<dbReference type="SUPFAM" id="SSF52058">
    <property type="entry name" value="L domain-like"/>
    <property type="match status" value="1"/>
</dbReference>
<organism evidence="2 3">
    <name type="scientific">Dipteronia dyeriana</name>
    <dbReference type="NCBI Taxonomy" id="168575"/>
    <lineage>
        <taxon>Eukaryota</taxon>
        <taxon>Viridiplantae</taxon>
        <taxon>Streptophyta</taxon>
        <taxon>Embryophyta</taxon>
        <taxon>Tracheophyta</taxon>
        <taxon>Spermatophyta</taxon>
        <taxon>Magnoliopsida</taxon>
        <taxon>eudicotyledons</taxon>
        <taxon>Gunneridae</taxon>
        <taxon>Pentapetalae</taxon>
        <taxon>rosids</taxon>
        <taxon>malvids</taxon>
        <taxon>Sapindales</taxon>
        <taxon>Sapindaceae</taxon>
        <taxon>Hippocastanoideae</taxon>
        <taxon>Acereae</taxon>
        <taxon>Dipteronia</taxon>
    </lineage>
</organism>
<comment type="caution">
    <text evidence="2">The sequence shown here is derived from an EMBL/GenBank/DDBJ whole genome shotgun (WGS) entry which is preliminary data.</text>
</comment>
<dbReference type="InterPro" id="IPR027417">
    <property type="entry name" value="P-loop_NTPase"/>
</dbReference>
<dbReference type="Gene3D" id="3.40.50.300">
    <property type="entry name" value="P-loop containing nucleotide triphosphate hydrolases"/>
    <property type="match status" value="1"/>
</dbReference>
<gene>
    <name evidence="2" type="ORF">Ddye_027914</name>
</gene>
<accession>A0AAD9TQ03</accession>
<dbReference type="GO" id="GO:0043531">
    <property type="term" value="F:ADP binding"/>
    <property type="evidence" value="ECO:0007669"/>
    <property type="project" value="InterPro"/>
</dbReference>
<proteinExistence type="predicted"/>
<dbReference type="PANTHER" id="PTHR45752:SF187">
    <property type="entry name" value="LEUCINE-RICH REPEAT AND IQ DOMAIN-CONTAINING PROTEIN 4"/>
    <property type="match status" value="1"/>
</dbReference>
<name>A0AAD9TQ03_9ROSI</name>
<protein>
    <recommendedName>
        <fullName evidence="1">NB-ARC domain-containing protein</fullName>
    </recommendedName>
</protein>
<evidence type="ECO:0000259" key="1">
    <source>
        <dbReference type="Pfam" id="PF00931"/>
    </source>
</evidence>
<dbReference type="InterPro" id="IPR002182">
    <property type="entry name" value="NB-ARC"/>
</dbReference>
<feature type="domain" description="NB-ARC" evidence="1">
    <location>
        <begin position="8"/>
        <end position="211"/>
    </location>
</feature>
<dbReference type="InterPro" id="IPR032675">
    <property type="entry name" value="LRR_dom_sf"/>
</dbReference>
<dbReference type="PANTHER" id="PTHR45752">
    <property type="entry name" value="LEUCINE-RICH REPEAT-CONTAINING"/>
    <property type="match status" value="1"/>
</dbReference>
<sequence>MGTLKLLKEEIIKQLDDPKKTNRTIVLVGDSGMGKTWMARKISEDDKYDTLWVYMTEKYDINLFYEDIGKQYLSLSPITEEWKHDEDETPLFVIKVEPEEKKADQKEESLSLEEKISHKMREIGHALSIENNHLLLVLDDLGNNNDCSLYLTLSTKWRSMFLPKFHDHLRIIITTRELRDRNDQQTIEVIDFSKHLPPQESLELLNRSVDKNVHEKPIFQELREAIKGGKNEGIRKPATITVIAKALNYIAQHYASEILERALLQAAYYEKTSEGEKLNPLIYCACDMIKSSVTKNCFWHSMHLFRSYGGVHFNVLITHWIMEGYFDDFDHVEKKYLEAHSVLLELIDRALLKIQENNVVAVEGDVLNMIHSCLLGFNHTAALRLFSVFKDNESLGRVLRMDGMIKTLCHPKCWEENYTLLIDETHLCQGENQISLINSMRELKVLAVFKAKCESQLTSSLSEIEKLLVLVLRSCHLPKDITHIGKLKTLKVLEISSGDSHSISLPDKLFDGMTDLQSLNLSGLQMKSVSSLSNLRELRSLILRQCSQLEEVESLKELVQLEILDLSGASFLKSMPSNLFDEMTNLQSLNLSGLQLIESFPSFSKLSKLRVLMLKRCSRLQKLQSLRGLGELQILDISDSTSFERFDDPTLSVLPKIQMINLSNAKIQSLPEFDDLQDLTQIFLSRCRNLLNLPKLQSLVSLQILDLSGATMFKTFTDQSIQGLGQLRVLDLSNTSVGKLPSIPSNLFELNLRGCSELQELPSTIYKENLQQVTGDHKYLQPGLNFIYT</sequence>
<dbReference type="InterPro" id="IPR050715">
    <property type="entry name" value="LRR-SigEffector_domain"/>
</dbReference>
<dbReference type="EMBL" id="JANJYI010000008">
    <property type="protein sequence ID" value="KAK2640119.1"/>
    <property type="molecule type" value="Genomic_DNA"/>
</dbReference>
<evidence type="ECO:0000313" key="3">
    <source>
        <dbReference type="Proteomes" id="UP001280121"/>
    </source>
</evidence>
<evidence type="ECO:0000313" key="2">
    <source>
        <dbReference type="EMBL" id="KAK2640119.1"/>
    </source>
</evidence>
<dbReference type="AlphaFoldDB" id="A0AAD9TQ03"/>
<dbReference type="Gene3D" id="3.80.10.10">
    <property type="entry name" value="Ribonuclease Inhibitor"/>
    <property type="match status" value="2"/>
</dbReference>
<dbReference type="Proteomes" id="UP001280121">
    <property type="component" value="Unassembled WGS sequence"/>
</dbReference>